<dbReference type="EC" id="5.1.3.3" evidence="8"/>
<evidence type="ECO:0000313" key="11">
    <source>
        <dbReference type="Proteomes" id="UP001165444"/>
    </source>
</evidence>
<dbReference type="InterPro" id="IPR015443">
    <property type="entry name" value="Aldose_1-epimerase"/>
</dbReference>
<dbReference type="CDD" id="cd09019">
    <property type="entry name" value="galactose_mutarotase_like"/>
    <property type="match status" value="1"/>
</dbReference>
<evidence type="ECO:0000256" key="4">
    <source>
        <dbReference type="ARBA" id="ARBA00011245"/>
    </source>
</evidence>
<dbReference type="PANTHER" id="PTHR10091">
    <property type="entry name" value="ALDOSE-1-EPIMERASE"/>
    <property type="match status" value="1"/>
</dbReference>
<dbReference type="InterPro" id="IPR008183">
    <property type="entry name" value="Aldose_1/G6P_1-epimerase"/>
</dbReference>
<name>A0ABT0BXH1_9BACT</name>
<keyword evidence="9" id="KW-0732">Signal</keyword>
<sequence length="382" mass="41736">MKKFCVAAMALCMMLSCAQKQQQKEEAAAPATTLSGLNPADFTSEVDGKPIALYVLKNAKGAEACITNWGGRWVSMMVPDKNGKMTDVVLGYDKLQDYISSTGNFGALIGRYGNRIANGKFTLDGVEYTLPQNDKTNCLHGGPNGFDRQVWDAKQLSDNSLQLTYVSKDGEAGFPGNLNVKVVYTLTDDNAMDIKYEATTDKKTIVNLTHHSYFNLSGVAGSTIMDHQLAINADNYTPVDELFIPTGIAPVEGTPMDLREPITIGDRIDGDFEQLVKAGGYDHNWVLNTKGDINQVAATVVAPTSGIQMQVYTNEPGLQIYCGNMMAEKENGKHGVVYPRRGAICLESQHYPDTPNHPDFPSAVLEPGQTYKSECIYKFSTK</sequence>
<comment type="catalytic activity">
    <reaction evidence="8">
        <text>alpha-D-glucose = beta-D-glucose</text>
        <dbReference type="Rhea" id="RHEA:10264"/>
        <dbReference type="ChEBI" id="CHEBI:15903"/>
        <dbReference type="ChEBI" id="CHEBI:17925"/>
        <dbReference type="EC" id="5.1.3.3"/>
    </reaction>
</comment>
<evidence type="ECO:0000256" key="9">
    <source>
        <dbReference type="SAM" id="SignalP"/>
    </source>
</evidence>
<dbReference type="Pfam" id="PF01263">
    <property type="entry name" value="Aldose_epim"/>
    <property type="match status" value="1"/>
</dbReference>
<evidence type="ECO:0000256" key="1">
    <source>
        <dbReference type="ARBA" id="ARBA00001913"/>
    </source>
</evidence>
<gene>
    <name evidence="10" type="ORF">MUN53_01295</name>
</gene>
<evidence type="ECO:0000256" key="7">
    <source>
        <dbReference type="ARBA" id="ARBA00023277"/>
    </source>
</evidence>
<feature type="signal peptide" evidence="9">
    <location>
        <begin position="1"/>
        <end position="18"/>
    </location>
</feature>
<evidence type="ECO:0000313" key="10">
    <source>
        <dbReference type="EMBL" id="MCJ2379263.1"/>
    </source>
</evidence>
<comment type="cofactor">
    <cofactor evidence="1">
        <name>Ca(2+)</name>
        <dbReference type="ChEBI" id="CHEBI:29108"/>
    </cofactor>
</comment>
<dbReference type="InterPro" id="IPR014718">
    <property type="entry name" value="GH-type_carb-bd"/>
</dbReference>
<keyword evidence="6 8" id="KW-0413">Isomerase</keyword>
<proteinExistence type="inferred from homology"/>
<comment type="caution">
    <text evidence="10">The sequence shown here is derived from an EMBL/GenBank/DDBJ whole genome shotgun (WGS) entry which is preliminary data.</text>
</comment>
<comment type="pathway">
    <text evidence="2 8">Carbohydrate metabolism; hexose metabolism.</text>
</comment>
<evidence type="ECO:0000256" key="5">
    <source>
        <dbReference type="ARBA" id="ARBA00022837"/>
    </source>
</evidence>
<dbReference type="Gene3D" id="2.70.98.10">
    <property type="match status" value="1"/>
</dbReference>
<dbReference type="RefSeq" id="WP_243323131.1">
    <property type="nucleotide sequence ID" value="NZ_JAKZMM010000002.1"/>
</dbReference>
<keyword evidence="7 8" id="KW-0119">Carbohydrate metabolism</keyword>
<dbReference type="Proteomes" id="UP001165444">
    <property type="component" value="Unassembled WGS sequence"/>
</dbReference>
<dbReference type="PANTHER" id="PTHR10091:SF0">
    <property type="entry name" value="GALACTOSE MUTAROTASE"/>
    <property type="match status" value="1"/>
</dbReference>
<dbReference type="SUPFAM" id="SSF74650">
    <property type="entry name" value="Galactose mutarotase-like"/>
    <property type="match status" value="1"/>
</dbReference>
<dbReference type="PIRSF" id="PIRSF005096">
    <property type="entry name" value="GALM"/>
    <property type="match status" value="1"/>
</dbReference>
<protein>
    <recommendedName>
        <fullName evidence="8">Aldose 1-epimerase</fullName>
        <ecNumber evidence="8">5.1.3.3</ecNumber>
    </recommendedName>
</protein>
<dbReference type="PROSITE" id="PS51257">
    <property type="entry name" value="PROKAR_LIPOPROTEIN"/>
    <property type="match status" value="1"/>
</dbReference>
<evidence type="ECO:0000256" key="8">
    <source>
        <dbReference type="PIRNR" id="PIRNR005096"/>
    </source>
</evidence>
<keyword evidence="11" id="KW-1185">Reference proteome</keyword>
<accession>A0ABT0BXH1</accession>
<keyword evidence="5" id="KW-0106">Calcium</keyword>
<organism evidence="10 11">
    <name type="scientific">Parabacteroides faecalis</name>
    <dbReference type="NCBI Taxonomy" id="2924040"/>
    <lineage>
        <taxon>Bacteria</taxon>
        <taxon>Pseudomonadati</taxon>
        <taxon>Bacteroidota</taxon>
        <taxon>Bacteroidia</taxon>
        <taxon>Bacteroidales</taxon>
        <taxon>Tannerellaceae</taxon>
        <taxon>Parabacteroides</taxon>
    </lineage>
</organism>
<feature type="chain" id="PRO_5045131924" description="Aldose 1-epimerase" evidence="9">
    <location>
        <begin position="19"/>
        <end position="382"/>
    </location>
</feature>
<evidence type="ECO:0000256" key="3">
    <source>
        <dbReference type="ARBA" id="ARBA00006206"/>
    </source>
</evidence>
<reference evidence="10 11" key="1">
    <citation type="submission" date="2022-03" db="EMBL/GenBank/DDBJ databases">
        <title>Parabacteroides sp. nov. isolated from swine feces.</title>
        <authorList>
            <person name="Bak J.E."/>
        </authorList>
    </citation>
    <scope>NUCLEOTIDE SEQUENCE [LARGE SCALE GENOMIC DNA]</scope>
    <source>
        <strain evidence="10 11">AGMB00274</strain>
    </source>
</reference>
<dbReference type="EMBL" id="JAKZMM010000002">
    <property type="protein sequence ID" value="MCJ2379263.1"/>
    <property type="molecule type" value="Genomic_DNA"/>
</dbReference>
<dbReference type="InterPro" id="IPR047215">
    <property type="entry name" value="Galactose_mutarotase-like"/>
</dbReference>
<dbReference type="NCBIfam" id="NF008277">
    <property type="entry name" value="PRK11055.1"/>
    <property type="match status" value="1"/>
</dbReference>
<comment type="subunit">
    <text evidence="4">Monomer.</text>
</comment>
<dbReference type="InterPro" id="IPR011013">
    <property type="entry name" value="Gal_mutarotase_sf_dom"/>
</dbReference>
<evidence type="ECO:0000256" key="6">
    <source>
        <dbReference type="ARBA" id="ARBA00023235"/>
    </source>
</evidence>
<comment type="similarity">
    <text evidence="3 8">Belongs to the aldose epimerase family.</text>
</comment>
<evidence type="ECO:0000256" key="2">
    <source>
        <dbReference type="ARBA" id="ARBA00005028"/>
    </source>
</evidence>